<evidence type="ECO:0000259" key="2">
    <source>
        <dbReference type="PROSITE" id="PS51329"/>
    </source>
</evidence>
<dbReference type="Gene3D" id="2.160.20.70">
    <property type="match status" value="1"/>
</dbReference>
<protein>
    <submittedName>
        <fullName evidence="4">C-CAP/cofactor C-like domain-containing protein</fullName>
    </submittedName>
</protein>
<organism evidence="3 4">
    <name type="scientific">Parastrongyloides trichosuri</name>
    <name type="common">Possum-specific nematode worm</name>
    <dbReference type="NCBI Taxonomy" id="131310"/>
    <lineage>
        <taxon>Eukaryota</taxon>
        <taxon>Metazoa</taxon>
        <taxon>Ecdysozoa</taxon>
        <taxon>Nematoda</taxon>
        <taxon>Chromadorea</taxon>
        <taxon>Rhabditida</taxon>
        <taxon>Tylenchina</taxon>
        <taxon>Panagrolaimomorpha</taxon>
        <taxon>Strongyloidoidea</taxon>
        <taxon>Strongyloididae</taxon>
        <taxon>Parastrongyloides</taxon>
    </lineage>
</organism>
<dbReference type="InterPro" id="IPR017901">
    <property type="entry name" value="C-CAP_CF_C-like"/>
</dbReference>
<dbReference type="PANTHER" id="PTHR16052">
    <property type="entry name" value="TBCC DOMAIN-CONTAINING PROTEIN 1"/>
    <property type="match status" value="1"/>
</dbReference>
<sequence>MMKYFFQKSYLWPKGDFSILLDHSYIPFGPSPVDTFKLALQFISYHGYFNGTQYITFRDWYRIALQKMLLTDDVAISFFISAKHIEEVNENKETYTIISKDNLLDDLTNNDKVDKTPNIKIIYLSLVIVMSGYRQGPLNDYSREEINKISSFRIVYHFIKRNIKRFLSVLLLCHPKLMVQMIKDSNKPIEVIESSAKIHIEYLINLNIVFEGTVVSIVGTINERSIIPDKCWGILSKKIVTTFGVNEIRFDEICGLMDILLQQDMFGVHDCLLEPIKIDGRLTNGHKKFTPSCLSKYRKLVINSWTHIEVLTSPLYQGVNLRLSNGSSKSSYLFFPHYTKSIIISDTKNCKPIILGPVKDVIFINNVHNTSISVMTHRLIIRNSTNLTLFLSINTPPIISIDCKNIKLAPYNVFYTDLERQLNESNIKMLPINENQWNKPIILEEIFPQTIYKTIIISNHLNDEEKIYNIMKPNDFYIQPTIFDMNFKSKFFTFFRSSTIPKNYMKSWEDSLSNVYKIGKDKFDDRNNLLTNKDINYLMKKCCY</sequence>
<reference evidence="4" key="1">
    <citation type="submission" date="2017-02" db="UniProtKB">
        <authorList>
            <consortium name="WormBaseParasite"/>
        </authorList>
    </citation>
    <scope>IDENTIFICATION</scope>
</reference>
<dbReference type="PROSITE" id="PS51329">
    <property type="entry name" value="C_CAP_COFACTOR_C"/>
    <property type="match status" value="1"/>
</dbReference>
<dbReference type="InterPro" id="IPR039589">
    <property type="entry name" value="TBCC1"/>
</dbReference>
<name>A0A0N4Z6F7_PARTI</name>
<evidence type="ECO:0000313" key="4">
    <source>
        <dbReference type="WBParaSite" id="PTRK_0000276300.1"/>
    </source>
</evidence>
<comment type="similarity">
    <text evidence="1">Belongs to the TBCC family.</text>
</comment>
<dbReference type="InterPro" id="IPR016098">
    <property type="entry name" value="CAP/MinC_C"/>
</dbReference>
<evidence type="ECO:0000256" key="1">
    <source>
        <dbReference type="ARBA" id="ARBA00008848"/>
    </source>
</evidence>
<keyword evidence="3" id="KW-1185">Reference proteome</keyword>
<dbReference type="STRING" id="131310.A0A0N4Z6F7"/>
<dbReference type="WBParaSite" id="PTRK_0000276300.1">
    <property type="protein sequence ID" value="PTRK_0000276300.1"/>
    <property type="gene ID" value="PTRK_0000276300"/>
</dbReference>
<feature type="domain" description="C-CAP/cofactor C-like" evidence="2">
    <location>
        <begin position="291"/>
        <end position="432"/>
    </location>
</feature>
<accession>A0A0N4Z6F7</accession>
<dbReference type="Pfam" id="PF07986">
    <property type="entry name" value="TBCC"/>
    <property type="match status" value="1"/>
</dbReference>
<proteinExistence type="inferred from homology"/>
<dbReference type="AlphaFoldDB" id="A0A0N4Z6F7"/>
<dbReference type="GO" id="GO:0051684">
    <property type="term" value="P:maintenance of Golgi location"/>
    <property type="evidence" value="ECO:0007669"/>
    <property type="project" value="TreeGrafter"/>
</dbReference>
<dbReference type="PANTHER" id="PTHR16052:SF0">
    <property type="entry name" value="TBCC DOMAIN-CONTAINING PROTEIN 1"/>
    <property type="match status" value="1"/>
</dbReference>
<dbReference type="InterPro" id="IPR012945">
    <property type="entry name" value="Tubulin-bd_cofactor_C_dom"/>
</dbReference>
<dbReference type="Proteomes" id="UP000038045">
    <property type="component" value="Unplaced"/>
</dbReference>
<evidence type="ECO:0000313" key="3">
    <source>
        <dbReference type="Proteomes" id="UP000038045"/>
    </source>
</evidence>